<dbReference type="Pfam" id="PF00174">
    <property type="entry name" value="Oxidored_molyb"/>
    <property type="match status" value="1"/>
</dbReference>
<comment type="caution">
    <text evidence="3">The sequence shown here is derived from an EMBL/GenBank/DDBJ whole genome shotgun (WGS) entry which is preliminary data.</text>
</comment>
<dbReference type="Gene3D" id="3.90.420.10">
    <property type="entry name" value="Oxidoreductase, molybdopterin-binding domain"/>
    <property type="match status" value="1"/>
</dbReference>
<sequence length="175" mass="18918">MNLAPHAAAATSTDHTDHTDRTDPADEDVVLTLSGSVVRPQTLTLAALRAMPSVTCAPFDLRCYTTQRFIRTVEPYRGVLLTALIEHAGLHYEAPGDFKRMIFLAVGHDGYAVPFTWHELFNSPVGEQAIVAYECGGQPLSAADGAPVLFSGADSVPAPRHLKRLARIETRVLAP</sequence>
<name>A0AAQ1JSP6_9BURK</name>
<feature type="compositionally biased region" description="Basic and acidic residues" evidence="1">
    <location>
        <begin position="14"/>
        <end position="24"/>
    </location>
</feature>
<evidence type="ECO:0000313" key="4">
    <source>
        <dbReference type="Proteomes" id="UP000183529"/>
    </source>
</evidence>
<dbReference type="RefSeq" id="WP_080180896.1">
    <property type="nucleotide sequence ID" value="NZ_CADFGN010000001.1"/>
</dbReference>
<gene>
    <name evidence="3" type="ORF">SAMN05216550_10380</name>
</gene>
<organism evidence="3 4">
    <name type="scientific">Paraburkholderia tropica</name>
    <dbReference type="NCBI Taxonomy" id="92647"/>
    <lineage>
        <taxon>Bacteria</taxon>
        <taxon>Pseudomonadati</taxon>
        <taxon>Pseudomonadota</taxon>
        <taxon>Betaproteobacteria</taxon>
        <taxon>Burkholderiales</taxon>
        <taxon>Burkholderiaceae</taxon>
        <taxon>Paraburkholderia</taxon>
    </lineage>
</organism>
<dbReference type="SUPFAM" id="SSF56524">
    <property type="entry name" value="Oxidoreductase molybdopterin-binding domain"/>
    <property type="match status" value="1"/>
</dbReference>
<dbReference type="InterPro" id="IPR000572">
    <property type="entry name" value="OxRdtase_Mopterin-bd_dom"/>
</dbReference>
<dbReference type="AlphaFoldDB" id="A0AAQ1JSP6"/>
<dbReference type="Proteomes" id="UP000183529">
    <property type="component" value="Unassembled WGS sequence"/>
</dbReference>
<evidence type="ECO:0000259" key="2">
    <source>
        <dbReference type="Pfam" id="PF00174"/>
    </source>
</evidence>
<dbReference type="InterPro" id="IPR036374">
    <property type="entry name" value="OxRdtase_Mopterin-bd_sf"/>
</dbReference>
<proteinExistence type="predicted"/>
<reference evidence="3 4" key="1">
    <citation type="submission" date="2016-10" db="EMBL/GenBank/DDBJ databases">
        <authorList>
            <person name="Varghese N."/>
            <person name="Submissions S."/>
        </authorList>
    </citation>
    <scope>NUCLEOTIDE SEQUENCE [LARGE SCALE GENOMIC DNA]</scope>
    <source>
        <strain evidence="3 4">LMG 22274</strain>
    </source>
</reference>
<accession>A0AAQ1JSP6</accession>
<dbReference type="EMBL" id="FNZM01000003">
    <property type="protein sequence ID" value="SEJ18468.1"/>
    <property type="molecule type" value="Genomic_DNA"/>
</dbReference>
<feature type="compositionally biased region" description="Low complexity" evidence="1">
    <location>
        <begin position="1"/>
        <end position="13"/>
    </location>
</feature>
<feature type="domain" description="Oxidoreductase molybdopterin-binding" evidence="2">
    <location>
        <begin position="27"/>
        <end position="150"/>
    </location>
</feature>
<evidence type="ECO:0000313" key="3">
    <source>
        <dbReference type="EMBL" id="SEJ18468.1"/>
    </source>
</evidence>
<evidence type="ECO:0000256" key="1">
    <source>
        <dbReference type="SAM" id="MobiDB-lite"/>
    </source>
</evidence>
<protein>
    <submittedName>
        <fullName evidence="3">Oxidoreductase molybdopterin binding domain-containing protein</fullName>
    </submittedName>
</protein>
<feature type="region of interest" description="Disordered" evidence="1">
    <location>
        <begin position="1"/>
        <end position="24"/>
    </location>
</feature>